<dbReference type="PROSITE" id="PS50850">
    <property type="entry name" value="MFS"/>
    <property type="match status" value="1"/>
</dbReference>
<feature type="transmembrane region" description="Helical" evidence="6">
    <location>
        <begin position="100"/>
        <end position="121"/>
    </location>
</feature>
<dbReference type="CDD" id="cd17337">
    <property type="entry name" value="MFS_CsbX"/>
    <property type="match status" value="1"/>
</dbReference>
<feature type="transmembrane region" description="Helical" evidence="6">
    <location>
        <begin position="339"/>
        <end position="360"/>
    </location>
</feature>
<protein>
    <submittedName>
        <fullName evidence="8">MFS transporter</fullName>
    </submittedName>
</protein>
<dbReference type="PANTHER" id="PTHR43124">
    <property type="entry name" value="PURINE EFFLUX PUMP PBUE"/>
    <property type="match status" value="1"/>
</dbReference>
<proteinExistence type="predicted"/>
<feature type="transmembrane region" description="Helical" evidence="6">
    <location>
        <begin position="381"/>
        <end position="401"/>
    </location>
</feature>
<dbReference type="SUPFAM" id="SSF103473">
    <property type="entry name" value="MFS general substrate transporter"/>
    <property type="match status" value="1"/>
</dbReference>
<keyword evidence="9" id="KW-1185">Reference proteome</keyword>
<evidence type="ECO:0000313" key="8">
    <source>
        <dbReference type="EMBL" id="MCJ2184239.1"/>
    </source>
</evidence>
<dbReference type="InterPro" id="IPR004748">
    <property type="entry name" value="Polyol_permease-like"/>
</dbReference>
<keyword evidence="2" id="KW-1003">Cell membrane</keyword>
<feature type="domain" description="Major facilitator superfamily (MFS) profile" evidence="7">
    <location>
        <begin position="34"/>
        <end position="429"/>
    </location>
</feature>
<evidence type="ECO:0000259" key="7">
    <source>
        <dbReference type="PROSITE" id="PS50850"/>
    </source>
</evidence>
<dbReference type="RefSeq" id="WP_244022875.1">
    <property type="nucleotide sequence ID" value="NZ_JALHLF010000085.1"/>
</dbReference>
<organism evidence="8 9">
    <name type="scientific">Novosphingobium organovorum</name>
    <dbReference type="NCBI Taxonomy" id="2930092"/>
    <lineage>
        <taxon>Bacteria</taxon>
        <taxon>Pseudomonadati</taxon>
        <taxon>Pseudomonadota</taxon>
        <taxon>Alphaproteobacteria</taxon>
        <taxon>Sphingomonadales</taxon>
        <taxon>Sphingomonadaceae</taxon>
        <taxon>Novosphingobium</taxon>
    </lineage>
</organism>
<feature type="transmembrane region" description="Helical" evidence="6">
    <location>
        <begin position="21"/>
        <end position="48"/>
    </location>
</feature>
<evidence type="ECO:0000256" key="3">
    <source>
        <dbReference type="ARBA" id="ARBA00022692"/>
    </source>
</evidence>
<keyword evidence="5 6" id="KW-0472">Membrane</keyword>
<feature type="transmembrane region" description="Helical" evidence="6">
    <location>
        <begin position="407"/>
        <end position="424"/>
    </location>
</feature>
<evidence type="ECO:0000256" key="2">
    <source>
        <dbReference type="ARBA" id="ARBA00022475"/>
    </source>
</evidence>
<comment type="caution">
    <text evidence="8">The sequence shown here is derived from an EMBL/GenBank/DDBJ whole genome shotgun (WGS) entry which is preliminary data.</text>
</comment>
<evidence type="ECO:0000256" key="5">
    <source>
        <dbReference type="ARBA" id="ARBA00023136"/>
    </source>
</evidence>
<evidence type="ECO:0000256" key="4">
    <source>
        <dbReference type="ARBA" id="ARBA00022989"/>
    </source>
</evidence>
<feature type="transmembrane region" description="Helical" evidence="6">
    <location>
        <begin position="251"/>
        <end position="271"/>
    </location>
</feature>
<dbReference type="Pfam" id="PF07690">
    <property type="entry name" value="MFS_1"/>
    <property type="match status" value="2"/>
</dbReference>
<feature type="transmembrane region" description="Helical" evidence="6">
    <location>
        <begin position="127"/>
        <end position="152"/>
    </location>
</feature>
<sequence>MSEHDTLALAARREPASRAPALARLLDTVGIPAPLIWGYLGMLLFMIGDGVETSFLSRLFLDFGLAQAQVGFVFTVYGITAAIGAYLAGALSDLWGPRKVMMLGAAIWLFFHVLMLTLALPSQRYDLILAIYGLRGFGYPLFAYGFMIWLMAGAPRERLNTALGWFWCAFTAGYPVIGSLLAALLLGPLLPTGLLWLSLGLVASGAAIALVLLREPHGFRPLADKCAAGFLRTLTGGITIMVTTPAVGRGALVRLINTTSQFGIWVFFPILFTQKLGFTLSEWATLLSIMMGSNMVAVILVGMISDRWSWRKSSALFGGVLCSAACLVLYYVPVLSGHVFPVAALAAMVYGVALAGYIAVPPMMAAQAPDRQGQVMSAYNLGAGASVAVGPLIGTLFIDSIGLQGVVWIYAALHLISAGLCLSIRSPGDGRPA</sequence>
<evidence type="ECO:0000256" key="6">
    <source>
        <dbReference type="SAM" id="Phobius"/>
    </source>
</evidence>
<dbReference type="EMBL" id="JALHLF010000085">
    <property type="protein sequence ID" value="MCJ2184239.1"/>
    <property type="molecule type" value="Genomic_DNA"/>
</dbReference>
<comment type="subcellular location">
    <subcellularLocation>
        <location evidence="1">Cell membrane</location>
        <topology evidence="1">Multi-pass membrane protein</topology>
    </subcellularLocation>
</comment>
<dbReference type="InterPro" id="IPR050189">
    <property type="entry name" value="MFS_Efflux_Transporters"/>
</dbReference>
<accession>A0ABT0BGT4</accession>
<reference evidence="8" key="1">
    <citation type="submission" date="2022-03" db="EMBL/GenBank/DDBJ databases">
        <title>Identification of a novel bacterium isolated from mangrove sediments.</title>
        <authorList>
            <person name="Pan X."/>
        </authorList>
    </citation>
    <scope>NUCLEOTIDE SEQUENCE</scope>
    <source>
        <strain evidence="8">B1949</strain>
    </source>
</reference>
<evidence type="ECO:0000313" key="9">
    <source>
        <dbReference type="Proteomes" id="UP001162881"/>
    </source>
</evidence>
<evidence type="ECO:0000256" key="1">
    <source>
        <dbReference type="ARBA" id="ARBA00004651"/>
    </source>
</evidence>
<dbReference type="NCBIfam" id="TIGR00897">
    <property type="entry name" value="2A0118"/>
    <property type="match status" value="1"/>
</dbReference>
<gene>
    <name evidence="8" type="ORF">MTR62_16295</name>
</gene>
<dbReference type="PANTHER" id="PTHR43124:SF10">
    <property type="entry name" value="PURINE EFFLUX PUMP PBUE"/>
    <property type="match status" value="1"/>
</dbReference>
<feature type="transmembrane region" description="Helical" evidence="6">
    <location>
        <begin position="193"/>
        <end position="213"/>
    </location>
</feature>
<keyword evidence="4 6" id="KW-1133">Transmembrane helix</keyword>
<feature type="transmembrane region" description="Helical" evidence="6">
    <location>
        <begin position="68"/>
        <end position="88"/>
    </location>
</feature>
<feature type="transmembrane region" description="Helical" evidence="6">
    <location>
        <begin position="283"/>
        <end position="303"/>
    </location>
</feature>
<dbReference type="Gene3D" id="1.20.1250.20">
    <property type="entry name" value="MFS general substrate transporter like domains"/>
    <property type="match status" value="2"/>
</dbReference>
<keyword evidence="3 6" id="KW-0812">Transmembrane</keyword>
<feature type="transmembrane region" description="Helical" evidence="6">
    <location>
        <begin position="315"/>
        <end position="333"/>
    </location>
</feature>
<dbReference type="InterPro" id="IPR020846">
    <property type="entry name" value="MFS_dom"/>
</dbReference>
<name>A0ABT0BGT4_9SPHN</name>
<dbReference type="InterPro" id="IPR036259">
    <property type="entry name" value="MFS_trans_sf"/>
</dbReference>
<dbReference type="Proteomes" id="UP001162881">
    <property type="component" value="Unassembled WGS sequence"/>
</dbReference>
<feature type="transmembrane region" description="Helical" evidence="6">
    <location>
        <begin position="164"/>
        <end position="187"/>
    </location>
</feature>
<dbReference type="InterPro" id="IPR011701">
    <property type="entry name" value="MFS"/>
</dbReference>